<feature type="region of interest" description="Disordered" evidence="1">
    <location>
        <begin position="1"/>
        <end position="61"/>
    </location>
</feature>
<dbReference type="Proteomes" id="UP000663829">
    <property type="component" value="Unassembled WGS sequence"/>
</dbReference>
<organism evidence="3 6">
    <name type="scientific">Didymodactylos carnosus</name>
    <dbReference type="NCBI Taxonomy" id="1234261"/>
    <lineage>
        <taxon>Eukaryota</taxon>
        <taxon>Metazoa</taxon>
        <taxon>Spiralia</taxon>
        <taxon>Gnathifera</taxon>
        <taxon>Rotifera</taxon>
        <taxon>Eurotatoria</taxon>
        <taxon>Bdelloidea</taxon>
        <taxon>Philodinida</taxon>
        <taxon>Philodinidae</taxon>
        <taxon>Didymodactylos</taxon>
    </lineage>
</organism>
<dbReference type="Proteomes" id="UP000677228">
    <property type="component" value="Unassembled WGS sequence"/>
</dbReference>
<evidence type="ECO:0000313" key="6">
    <source>
        <dbReference type="Proteomes" id="UP000663829"/>
    </source>
</evidence>
<reference evidence="3" key="1">
    <citation type="submission" date="2021-02" db="EMBL/GenBank/DDBJ databases">
        <authorList>
            <person name="Nowell W R."/>
        </authorList>
    </citation>
    <scope>NUCLEOTIDE SEQUENCE</scope>
</reference>
<evidence type="ECO:0000256" key="1">
    <source>
        <dbReference type="SAM" id="MobiDB-lite"/>
    </source>
</evidence>
<evidence type="ECO:0000313" key="3">
    <source>
        <dbReference type="EMBL" id="CAF1619873.1"/>
    </source>
</evidence>
<feature type="compositionally biased region" description="Basic and acidic residues" evidence="1">
    <location>
        <begin position="80"/>
        <end position="93"/>
    </location>
</feature>
<accession>A0A816C5W2</accession>
<dbReference type="Proteomes" id="UP000681722">
    <property type="component" value="Unassembled WGS sequence"/>
</dbReference>
<dbReference type="Proteomes" id="UP000682733">
    <property type="component" value="Unassembled WGS sequence"/>
</dbReference>
<evidence type="ECO:0000313" key="4">
    <source>
        <dbReference type="EMBL" id="CAF4344564.1"/>
    </source>
</evidence>
<sequence length="99" mass="11224">MDEIDNNERQGGQVSDISEDENDNNERQDSQVSDISADNDLEERRGAGAQDEEDENIFVPFTQYVIRDDIIEGELASSQERNENGDSPRRSIEKTMTSI</sequence>
<proteinExistence type="predicted"/>
<comment type="caution">
    <text evidence="3">The sequence shown here is derived from an EMBL/GenBank/DDBJ whole genome shotgun (WGS) entry which is preliminary data.</text>
</comment>
<protein>
    <submittedName>
        <fullName evidence="3">Uncharacterized protein</fullName>
    </submittedName>
</protein>
<dbReference type="EMBL" id="CAJNOQ010040377">
    <property type="protein sequence ID" value="CAF1619873.1"/>
    <property type="molecule type" value="Genomic_DNA"/>
</dbReference>
<dbReference type="EMBL" id="CAJOBA010063357">
    <property type="protein sequence ID" value="CAF4344564.1"/>
    <property type="molecule type" value="Genomic_DNA"/>
</dbReference>
<keyword evidence="6" id="KW-1185">Reference proteome</keyword>
<evidence type="ECO:0000313" key="2">
    <source>
        <dbReference type="EMBL" id="CAF1553859.1"/>
    </source>
</evidence>
<dbReference type="EMBL" id="CAJNOK010040844">
    <property type="protein sequence ID" value="CAF1553859.1"/>
    <property type="molecule type" value="Genomic_DNA"/>
</dbReference>
<gene>
    <name evidence="3" type="ORF">GPM918_LOCUS43672</name>
    <name evidence="2" type="ORF">OVA965_LOCUS39445</name>
    <name evidence="5" type="ORF">SRO942_LOCUS45225</name>
    <name evidence="4" type="ORF">TMI583_LOCUS40754</name>
</gene>
<dbReference type="EMBL" id="CAJOBC010107489">
    <property type="protein sequence ID" value="CAF4509171.1"/>
    <property type="molecule type" value="Genomic_DNA"/>
</dbReference>
<dbReference type="AlphaFoldDB" id="A0A816C5W2"/>
<evidence type="ECO:0000313" key="5">
    <source>
        <dbReference type="EMBL" id="CAF4509171.1"/>
    </source>
</evidence>
<name>A0A816C5W2_9BILA</name>
<feature type="region of interest" description="Disordered" evidence="1">
    <location>
        <begin position="73"/>
        <end position="99"/>
    </location>
</feature>